<evidence type="ECO:0008006" key="5">
    <source>
        <dbReference type="Google" id="ProtNLM"/>
    </source>
</evidence>
<evidence type="ECO:0000256" key="1">
    <source>
        <dbReference type="SAM" id="MobiDB-lite"/>
    </source>
</evidence>
<sequence length="137" mass="15192" precursor="true">MQYRIVLCITAILFTANLAQPALAVLQFQKEFVKLYVGDDKESDWALEVKAAKCYICHQGKSRKQHNPYGVHLLPLLDRKKDAKNPEKIVEALESVAALHSVEGDDSSPTYGELIKAGKLPGGTLEECKTEPENPVE</sequence>
<proteinExistence type="predicted"/>
<reference evidence="3 4" key="1">
    <citation type="submission" date="2019-08" db="EMBL/GenBank/DDBJ databases">
        <title>Deep-cultivation of Planctomycetes and their phenomic and genomic characterization uncovers novel biology.</title>
        <authorList>
            <person name="Wiegand S."/>
            <person name="Jogler M."/>
            <person name="Boedeker C."/>
            <person name="Pinto D."/>
            <person name="Vollmers J."/>
            <person name="Rivas-Marin E."/>
            <person name="Kohn T."/>
            <person name="Peeters S.H."/>
            <person name="Heuer A."/>
            <person name="Rast P."/>
            <person name="Oberbeckmann S."/>
            <person name="Bunk B."/>
            <person name="Jeske O."/>
            <person name="Meyerdierks A."/>
            <person name="Storesund J.E."/>
            <person name="Kallscheuer N."/>
            <person name="Luecker S."/>
            <person name="Lage O.M."/>
            <person name="Pohl T."/>
            <person name="Merkel B.J."/>
            <person name="Hornburger P."/>
            <person name="Mueller R.-W."/>
            <person name="Bruemmer F."/>
            <person name="Labrenz M."/>
            <person name="Spormann A.M."/>
            <person name="Op den Camp H."/>
            <person name="Overmann J."/>
            <person name="Amann R."/>
            <person name="Jetten M.S.M."/>
            <person name="Mascher T."/>
            <person name="Medema M.H."/>
            <person name="Devos D.P."/>
            <person name="Kaster A.-K."/>
            <person name="Ovreas L."/>
            <person name="Rohde M."/>
            <person name="Galperin M.Y."/>
            <person name="Jogler C."/>
        </authorList>
    </citation>
    <scope>NUCLEOTIDE SEQUENCE [LARGE SCALE GENOMIC DNA]</scope>
    <source>
        <strain evidence="3 4">Pr1d</strain>
    </source>
</reference>
<dbReference type="Proteomes" id="UP000323917">
    <property type="component" value="Chromosome"/>
</dbReference>
<feature type="signal peptide" evidence="2">
    <location>
        <begin position="1"/>
        <end position="24"/>
    </location>
</feature>
<dbReference type="RefSeq" id="WP_148073712.1">
    <property type="nucleotide sequence ID" value="NZ_CP042913.1"/>
</dbReference>
<dbReference type="EMBL" id="CP042913">
    <property type="protein sequence ID" value="QEG35165.1"/>
    <property type="molecule type" value="Genomic_DNA"/>
</dbReference>
<dbReference type="KEGG" id="bgok:Pr1d_24570"/>
<feature type="compositionally biased region" description="Basic and acidic residues" evidence="1">
    <location>
        <begin position="126"/>
        <end position="137"/>
    </location>
</feature>
<dbReference type="AlphaFoldDB" id="A0A5B9QC56"/>
<keyword evidence="4" id="KW-1185">Reference proteome</keyword>
<dbReference type="OrthoDB" id="286143at2"/>
<evidence type="ECO:0000313" key="4">
    <source>
        <dbReference type="Proteomes" id="UP000323917"/>
    </source>
</evidence>
<organism evidence="3 4">
    <name type="scientific">Bythopirellula goksoeyrii</name>
    <dbReference type="NCBI Taxonomy" id="1400387"/>
    <lineage>
        <taxon>Bacteria</taxon>
        <taxon>Pseudomonadati</taxon>
        <taxon>Planctomycetota</taxon>
        <taxon>Planctomycetia</taxon>
        <taxon>Pirellulales</taxon>
        <taxon>Lacipirellulaceae</taxon>
        <taxon>Bythopirellula</taxon>
    </lineage>
</organism>
<feature type="chain" id="PRO_5022913853" description="Cytochrome c domain-containing protein" evidence="2">
    <location>
        <begin position="25"/>
        <end position="137"/>
    </location>
</feature>
<keyword evidence="2" id="KW-0732">Signal</keyword>
<evidence type="ECO:0000256" key="2">
    <source>
        <dbReference type="SAM" id="SignalP"/>
    </source>
</evidence>
<protein>
    <recommendedName>
        <fullName evidence="5">Cytochrome c domain-containing protein</fullName>
    </recommendedName>
</protein>
<gene>
    <name evidence="3" type="ORF">Pr1d_24570</name>
</gene>
<feature type="region of interest" description="Disordered" evidence="1">
    <location>
        <begin position="102"/>
        <end position="137"/>
    </location>
</feature>
<accession>A0A5B9QC56</accession>
<evidence type="ECO:0000313" key="3">
    <source>
        <dbReference type="EMBL" id="QEG35165.1"/>
    </source>
</evidence>
<name>A0A5B9QC56_9BACT</name>